<proteinExistence type="predicted"/>
<gene>
    <name evidence="1" type="ORF">RRG08_011547</name>
</gene>
<name>A0AAE0ZT26_9GAST</name>
<evidence type="ECO:0000313" key="1">
    <source>
        <dbReference type="EMBL" id="KAK3775039.1"/>
    </source>
</evidence>
<protein>
    <submittedName>
        <fullName evidence="1">Uncharacterized protein</fullName>
    </submittedName>
</protein>
<accession>A0AAE0ZT26</accession>
<dbReference type="EMBL" id="JAWDGP010003358">
    <property type="protein sequence ID" value="KAK3775039.1"/>
    <property type="molecule type" value="Genomic_DNA"/>
</dbReference>
<keyword evidence="2" id="KW-1185">Reference proteome</keyword>
<comment type="caution">
    <text evidence="1">The sequence shown here is derived from an EMBL/GenBank/DDBJ whole genome shotgun (WGS) entry which is preliminary data.</text>
</comment>
<organism evidence="1 2">
    <name type="scientific">Elysia crispata</name>
    <name type="common">lettuce slug</name>
    <dbReference type="NCBI Taxonomy" id="231223"/>
    <lineage>
        <taxon>Eukaryota</taxon>
        <taxon>Metazoa</taxon>
        <taxon>Spiralia</taxon>
        <taxon>Lophotrochozoa</taxon>
        <taxon>Mollusca</taxon>
        <taxon>Gastropoda</taxon>
        <taxon>Heterobranchia</taxon>
        <taxon>Euthyneura</taxon>
        <taxon>Panpulmonata</taxon>
        <taxon>Sacoglossa</taxon>
        <taxon>Placobranchoidea</taxon>
        <taxon>Plakobranchidae</taxon>
        <taxon>Elysia</taxon>
    </lineage>
</organism>
<reference evidence="1" key="1">
    <citation type="journal article" date="2023" name="G3 (Bethesda)">
        <title>A reference genome for the long-term kleptoplast-retaining sea slug Elysia crispata morphotype clarki.</title>
        <authorList>
            <person name="Eastman K.E."/>
            <person name="Pendleton A.L."/>
            <person name="Shaikh M.A."/>
            <person name="Suttiyut T."/>
            <person name="Ogas R."/>
            <person name="Tomko P."/>
            <person name="Gavelis G."/>
            <person name="Widhalm J.R."/>
            <person name="Wisecaver J.H."/>
        </authorList>
    </citation>
    <scope>NUCLEOTIDE SEQUENCE</scope>
    <source>
        <strain evidence="1">ECLA1</strain>
    </source>
</reference>
<sequence>MPLSSHAEIFLILYKIEIKGRNGMPVKVFPGVSGQTLEDSMSSLSKALSSDIWCDFQYALPSTACRASSNRSPVCRETLLLVNQSLLDVPEVPGDSVQHTRVRLIWQVGEQLKSYFVAKMTNFGV</sequence>
<dbReference type="AlphaFoldDB" id="A0AAE0ZT26"/>
<evidence type="ECO:0000313" key="2">
    <source>
        <dbReference type="Proteomes" id="UP001283361"/>
    </source>
</evidence>
<dbReference type="Proteomes" id="UP001283361">
    <property type="component" value="Unassembled WGS sequence"/>
</dbReference>